<dbReference type="PROSITE" id="PS51257">
    <property type="entry name" value="PROKAR_LIPOPROTEIN"/>
    <property type="match status" value="1"/>
</dbReference>
<dbReference type="GO" id="GO:0015144">
    <property type="term" value="F:carbohydrate transmembrane transporter activity"/>
    <property type="evidence" value="ECO:0007669"/>
    <property type="project" value="InterPro"/>
</dbReference>
<keyword evidence="4 5" id="KW-0732">Signal</keyword>
<feature type="chain" id="PRO_5013431428" description="Maltodextrin-binding protein" evidence="5">
    <location>
        <begin position="31"/>
        <end position="435"/>
    </location>
</feature>
<evidence type="ECO:0000313" key="6">
    <source>
        <dbReference type="EMBL" id="OIJ17488.1"/>
    </source>
</evidence>
<dbReference type="InterPro" id="IPR006059">
    <property type="entry name" value="SBP"/>
</dbReference>
<keyword evidence="5" id="KW-0472">Membrane</keyword>
<evidence type="ECO:0000256" key="5">
    <source>
        <dbReference type="RuleBase" id="RU365005"/>
    </source>
</evidence>
<keyword evidence="3 5" id="KW-0762">Sugar transport</keyword>
<dbReference type="PRINTS" id="PR00181">
    <property type="entry name" value="MALTOSEBP"/>
</dbReference>
<dbReference type="GO" id="GO:0042956">
    <property type="term" value="P:maltodextrin transmembrane transport"/>
    <property type="evidence" value="ECO:0007669"/>
    <property type="project" value="TreeGrafter"/>
</dbReference>
<dbReference type="CDD" id="cd13586">
    <property type="entry name" value="PBP2_Maltose_binding_like"/>
    <property type="match status" value="1"/>
</dbReference>
<comment type="caution">
    <text evidence="6">The sequence shown here is derived from an EMBL/GenBank/DDBJ whole genome shotgun (WGS) entry which is preliminary data.</text>
</comment>
<dbReference type="SUPFAM" id="SSF53850">
    <property type="entry name" value="Periplasmic binding protein-like II"/>
    <property type="match status" value="1"/>
</dbReference>
<organism evidence="6 7">
    <name type="scientific">Anaerobacillus alkalilacustris</name>
    <dbReference type="NCBI Taxonomy" id="393763"/>
    <lineage>
        <taxon>Bacteria</taxon>
        <taxon>Bacillati</taxon>
        <taxon>Bacillota</taxon>
        <taxon>Bacilli</taxon>
        <taxon>Bacillales</taxon>
        <taxon>Bacillaceae</taxon>
        <taxon>Anaerobacillus</taxon>
    </lineage>
</organism>
<dbReference type="GO" id="GO:0015768">
    <property type="term" value="P:maltose transport"/>
    <property type="evidence" value="ECO:0007669"/>
    <property type="project" value="TreeGrafter"/>
</dbReference>
<reference evidence="6 7" key="1">
    <citation type="submission" date="2016-10" db="EMBL/GenBank/DDBJ databases">
        <title>Draft genome sequences of four alkaliphilic bacteria belonging to the Anaerobacillus genus.</title>
        <authorList>
            <person name="Bassil N.M."/>
            <person name="Lloyd J.R."/>
        </authorList>
    </citation>
    <scope>NUCLEOTIDE SEQUENCE [LARGE SCALE GENOMIC DNA]</scope>
    <source>
        <strain evidence="6 7">DSM 18345</strain>
    </source>
</reference>
<keyword evidence="2 5" id="KW-0813">Transport</keyword>
<dbReference type="PANTHER" id="PTHR30061:SF50">
    <property type="entry name" value="MALTOSE_MALTODEXTRIN-BINDING PERIPLASMIC PROTEIN"/>
    <property type="match status" value="1"/>
</dbReference>
<evidence type="ECO:0000313" key="7">
    <source>
        <dbReference type="Proteomes" id="UP000179524"/>
    </source>
</evidence>
<keyword evidence="7" id="KW-1185">Reference proteome</keyword>
<sequence length="435" mass="47888">MKIKNIFNVLATAALSVGILAACSAPPQSAPPVNTTVAEEKSGETQDVEFEIIPEEGAELLIWDNGDTHREWAEYVAEKFTEEYGVPVTVAEVGHTDAPGILQTDGPAGLGADVFAGAHDHAGNMDSAGLIIENFFPEYYEEKFMDAAVLGTSVNDTIFGYPYAIETYALYYNKDLVDEVPETFEEVLKISKEFTNVRTDHYGIMFEPGNYYFVHAFLGGYGGFIFGDDNTDPSVTGLNNEGAIRAGEFMREIREASLPLNSEDITGDVIGTLFNENQVMFRISGPWDIRPHTEAEVNFGVAPLPLLSNGERPTSFSGIKGYYVSAYTNYPDAAALYAKFATSEEMLEKRFEMTGELPPHLDLLESEVILDNPVLAGFLEQAQYAQPMPNIPEMQIVWGPMGDAFISIWNTDRDVQSILDSAVEQLSESIDILNK</sequence>
<dbReference type="Gene3D" id="3.40.190.10">
    <property type="entry name" value="Periplasmic binding protein-like II"/>
    <property type="match status" value="2"/>
</dbReference>
<comment type="subcellular location">
    <subcellularLocation>
        <location evidence="5">Cell membrane</location>
        <topology evidence="5">Lipid-anchor</topology>
    </subcellularLocation>
</comment>
<dbReference type="PANTHER" id="PTHR30061">
    <property type="entry name" value="MALTOSE-BINDING PERIPLASMIC PROTEIN"/>
    <property type="match status" value="1"/>
</dbReference>
<evidence type="ECO:0000256" key="2">
    <source>
        <dbReference type="ARBA" id="ARBA00022448"/>
    </source>
</evidence>
<dbReference type="InterPro" id="IPR006060">
    <property type="entry name" value="Maltose/Cyclodextrin-bd"/>
</dbReference>
<evidence type="ECO:0000256" key="1">
    <source>
        <dbReference type="ARBA" id="ARBA00008520"/>
    </source>
</evidence>
<feature type="signal peptide" evidence="5">
    <location>
        <begin position="1"/>
        <end position="30"/>
    </location>
</feature>
<evidence type="ECO:0000256" key="4">
    <source>
        <dbReference type="ARBA" id="ARBA00022729"/>
    </source>
</evidence>
<dbReference type="EMBL" id="MLQR01000001">
    <property type="protein sequence ID" value="OIJ17488.1"/>
    <property type="molecule type" value="Genomic_DNA"/>
</dbReference>
<comment type="similarity">
    <text evidence="1 5">Belongs to the bacterial solute-binding protein 1 family.</text>
</comment>
<protein>
    <recommendedName>
        <fullName evidence="5">Maltodextrin-binding protein</fullName>
    </recommendedName>
</protein>
<dbReference type="AlphaFoldDB" id="A0A1S2LYA6"/>
<dbReference type="GO" id="GO:1901982">
    <property type="term" value="F:maltose binding"/>
    <property type="evidence" value="ECO:0007669"/>
    <property type="project" value="TreeGrafter"/>
</dbReference>
<name>A0A1S2LYA6_9BACI</name>
<keyword evidence="5" id="KW-0449">Lipoprotein</keyword>
<gene>
    <name evidence="6" type="ORF">BKP37_03060</name>
</gene>
<evidence type="ECO:0000256" key="3">
    <source>
        <dbReference type="ARBA" id="ARBA00022597"/>
    </source>
</evidence>
<dbReference type="RefSeq" id="WP_071308214.1">
    <property type="nucleotide sequence ID" value="NZ_MLQR01000001.1"/>
</dbReference>
<dbReference type="Pfam" id="PF13416">
    <property type="entry name" value="SBP_bac_8"/>
    <property type="match status" value="1"/>
</dbReference>
<dbReference type="GO" id="GO:0055052">
    <property type="term" value="C:ATP-binding cassette (ABC) transporter complex, substrate-binding subunit-containing"/>
    <property type="evidence" value="ECO:0007669"/>
    <property type="project" value="TreeGrafter"/>
</dbReference>
<keyword evidence="5" id="KW-1003">Cell membrane</keyword>
<accession>A0A1S2LYA6</accession>
<proteinExistence type="inferred from homology"/>
<dbReference type="Proteomes" id="UP000179524">
    <property type="component" value="Unassembled WGS sequence"/>
</dbReference>